<dbReference type="Proteomes" id="UP001595420">
    <property type="component" value="Unassembled WGS sequence"/>
</dbReference>
<dbReference type="Pfam" id="PF00378">
    <property type="entry name" value="ECH_1"/>
    <property type="match status" value="1"/>
</dbReference>
<reference evidence="3" key="1">
    <citation type="journal article" date="2019" name="Int. J. Syst. Evol. Microbiol.">
        <title>The Global Catalogue of Microorganisms (GCM) 10K type strain sequencing project: providing services to taxonomists for standard genome sequencing and annotation.</title>
        <authorList>
            <consortium name="The Broad Institute Genomics Platform"/>
            <consortium name="The Broad Institute Genome Sequencing Center for Infectious Disease"/>
            <person name="Wu L."/>
            <person name="Ma J."/>
        </authorList>
    </citation>
    <scope>NUCLEOTIDE SEQUENCE [LARGE SCALE GENOMIC DNA]</scope>
    <source>
        <strain evidence="3">CGMCC 1.16855</strain>
    </source>
</reference>
<protein>
    <submittedName>
        <fullName evidence="2">Enoyl-CoA hydratase/isomerase family protein</fullName>
    </submittedName>
</protein>
<keyword evidence="3" id="KW-1185">Reference proteome</keyword>
<dbReference type="InterPro" id="IPR001753">
    <property type="entry name" value="Enoyl-CoA_hydra/iso"/>
</dbReference>
<dbReference type="PANTHER" id="PTHR43802:SF1">
    <property type="entry name" value="IP11341P-RELATED"/>
    <property type="match status" value="1"/>
</dbReference>
<accession>A0ABV7BUS5</accession>
<evidence type="ECO:0000313" key="3">
    <source>
        <dbReference type="Proteomes" id="UP001595420"/>
    </source>
</evidence>
<gene>
    <name evidence="2" type="ORF">ACFOD3_11220</name>
</gene>
<sequence>MTTPAYFTRFPSIRFDRDAEGILTMALHKDGGPLTFGAAEHEAFVDAFYEVARDRANSVVILTGAGGDFIPAIDFASFGDVSDPDVWSKVHDEGTQILENIANIRVPMIFALEGRAHVHAEYGLLANLIVAGAGASFDDLPHFAGGIVPGDGVHTLWSHLVGPGRAQAMLLDPKPLSAQAAQALGVVAEVVPDGTALARAKQIARSWLTRPAVTRRNTRIHFIQPIKERLVREVGYGLALEGASAAALVKSFRAA</sequence>
<proteinExistence type="inferred from homology"/>
<comment type="caution">
    <text evidence="2">The sequence shown here is derived from an EMBL/GenBank/DDBJ whole genome shotgun (WGS) entry which is preliminary data.</text>
</comment>
<name>A0ABV7BUS5_9PROT</name>
<dbReference type="PANTHER" id="PTHR43802">
    <property type="entry name" value="ENOYL-COA HYDRATASE"/>
    <property type="match status" value="1"/>
</dbReference>
<dbReference type="EMBL" id="JBHRSB010000003">
    <property type="protein sequence ID" value="MFC3000466.1"/>
    <property type="molecule type" value="Genomic_DNA"/>
</dbReference>
<dbReference type="RefSeq" id="WP_216836561.1">
    <property type="nucleotide sequence ID" value="NZ_JAFNJS010000003.1"/>
</dbReference>
<organism evidence="2 3">
    <name type="scientific">Falsiroseomonas tokyonensis</name>
    <dbReference type="NCBI Taxonomy" id="430521"/>
    <lineage>
        <taxon>Bacteria</taxon>
        <taxon>Pseudomonadati</taxon>
        <taxon>Pseudomonadota</taxon>
        <taxon>Alphaproteobacteria</taxon>
        <taxon>Acetobacterales</taxon>
        <taxon>Roseomonadaceae</taxon>
        <taxon>Falsiroseomonas</taxon>
    </lineage>
</organism>
<comment type="similarity">
    <text evidence="1">Belongs to the enoyl-CoA hydratase/isomerase family.</text>
</comment>
<evidence type="ECO:0000256" key="1">
    <source>
        <dbReference type="ARBA" id="ARBA00005254"/>
    </source>
</evidence>
<evidence type="ECO:0000313" key="2">
    <source>
        <dbReference type="EMBL" id="MFC3000466.1"/>
    </source>
</evidence>
<dbReference type="CDD" id="cd06558">
    <property type="entry name" value="crotonase-like"/>
    <property type="match status" value="1"/>
</dbReference>